<keyword evidence="2" id="KW-1185">Reference proteome</keyword>
<sequence length="62" mass="6990">MVAGLRWPTALVVYRCGPEGLLAAIERRYASWPEGECGHWPQHEHADRFNALHMDFLNGGQA</sequence>
<dbReference type="RefSeq" id="WP_216344007.1">
    <property type="nucleotide sequence ID" value="NZ_JAHLEM010000271.1"/>
</dbReference>
<protein>
    <submittedName>
        <fullName evidence="1">Uncharacterized protein</fullName>
    </submittedName>
</protein>
<evidence type="ECO:0000313" key="2">
    <source>
        <dbReference type="Proteomes" id="UP000720508"/>
    </source>
</evidence>
<name>A0ABS6CJ89_9ACTN</name>
<organism evidence="1 2">
    <name type="scientific">Streptomyces niphimycinicus</name>
    <dbReference type="NCBI Taxonomy" id="2842201"/>
    <lineage>
        <taxon>Bacteria</taxon>
        <taxon>Bacillati</taxon>
        <taxon>Actinomycetota</taxon>
        <taxon>Actinomycetes</taxon>
        <taxon>Kitasatosporales</taxon>
        <taxon>Streptomycetaceae</taxon>
        <taxon>Streptomyces</taxon>
    </lineage>
</organism>
<comment type="caution">
    <text evidence="1">The sequence shown here is derived from an EMBL/GenBank/DDBJ whole genome shotgun (WGS) entry which is preliminary data.</text>
</comment>
<proteinExistence type="predicted"/>
<dbReference type="EMBL" id="JAHLEM010000271">
    <property type="protein sequence ID" value="MBU3867011.1"/>
    <property type="molecule type" value="Genomic_DNA"/>
</dbReference>
<accession>A0ABS6CJ89</accession>
<reference evidence="1 2" key="1">
    <citation type="submission" date="2021-06" db="EMBL/GenBank/DDBJ databases">
        <authorList>
            <person name="Pan X."/>
        </authorList>
    </citation>
    <scope>NUCLEOTIDE SEQUENCE [LARGE SCALE GENOMIC DNA]</scope>
    <source>
        <strain evidence="1 2">4503</strain>
    </source>
</reference>
<gene>
    <name evidence="1" type="ORF">KN815_23995</name>
</gene>
<evidence type="ECO:0000313" key="1">
    <source>
        <dbReference type="EMBL" id="MBU3867011.1"/>
    </source>
</evidence>
<dbReference type="Proteomes" id="UP000720508">
    <property type="component" value="Unassembled WGS sequence"/>
</dbReference>